<sequence length="94" mass="10005">MSHAPILAFLAGLTGLPVSGLAQEASADPSVGVWQLVTPEGVTFTVESAIARDLIGQELERTYEVADDRLTLEPTSADESWSVTYARRGEAVTD</sequence>
<comment type="caution">
    <text evidence="1">The sequence shown here is derived from an EMBL/GenBank/DDBJ whole genome shotgun (WGS) entry which is preliminary data.</text>
</comment>
<organism evidence="1 2">
    <name type="scientific">Histidinibacterium aquaticum</name>
    <dbReference type="NCBI Taxonomy" id="2613962"/>
    <lineage>
        <taxon>Bacteria</taxon>
        <taxon>Pseudomonadati</taxon>
        <taxon>Pseudomonadota</taxon>
        <taxon>Alphaproteobacteria</taxon>
        <taxon>Rhodobacterales</taxon>
        <taxon>Paracoccaceae</taxon>
        <taxon>Histidinibacterium</taxon>
    </lineage>
</organism>
<dbReference type="RefSeq" id="WP_150446453.1">
    <property type="nucleotide sequence ID" value="NZ_VYQE01000006.1"/>
</dbReference>
<accession>A0A5J5GC64</accession>
<gene>
    <name evidence="1" type="ORF">F3S47_16725</name>
</gene>
<dbReference type="EMBL" id="VYQE01000006">
    <property type="protein sequence ID" value="KAA9005548.1"/>
    <property type="molecule type" value="Genomic_DNA"/>
</dbReference>
<dbReference type="AlphaFoldDB" id="A0A5J5GC64"/>
<protein>
    <submittedName>
        <fullName evidence="1">Uncharacterized protein</fullName>
    </submittedName>
</protein>
<reference evidence="1 2" key="1">
    <citation type="submission" date="2019-09" db="EMBL/GenBank/DDBJ databases">
        <authorList>
            <person name="Park J.-S."/>
            <person name="Choi H.-J."/>
        </authorList>
    </citation>
    <scope>NUCLEOTIDE SEQUENCE [LARGE SCALE GENOMIC DNA]</scope>
    <source>
        <strain evidence="1 2">176SS1-4</strain>
    </source>
</reference>
<evidence type="ECO:0000313" key="2">
    <source>
        <dbReference type="Proteomes" id="UP000326554"/>
    </source>
</evidence>
<dbReference type="Proteomes" id="UP000326554">
    <property type="component" value="Unassembled WGS sequence"/>
</dbReference>
<proteinExistence type="predicted"/>
<keyword evidence="2" id="KW-1185">Reference proteome</keyword>
<name>A0A5J5GC64_9RHOB</name>
<evidence type="ECO:0000313" key="1">
    <source>
        <dbReference type="EMBL" id="KAA9005548.1"/>
    </source>
</evidence>